<dbReference type="Proteomes" id="UP000237438">
    <property type="component" value="Unassembled WGS sequence"/>
</dbReference>
<dbReference type="AlphaFoldDB" id="A0A2S4PZF3"/>
<gene>
    <name evidence="1" type="ORF">EPUL_002143</name>
</gene>
<organism evidence="1 2">
    <name type="scientific">Erysiphe pulchra</name>
    <dbReference type="NCBI Taxonomy" id="225359"/>
    <lineage>
        <taxon>Eukaryota</taxon>
        <taxon>Fungi</taxon>
        <taxon>Dikarya</taxon>
        <taxon>Ascomycota</taxon>
        <taxon>Pezizomycotina</taxon>
        <taxon>Leotiomycetes</taxon>
        <taxon>Erysiphales</taxon>
        <taxon>Erysiphaceae</taxon>
        <taxon>Erysiphe</taxon>
    </lineage>
</organism>
<protein>
    <submittedName>
        <fullName evidence="1">Uncharacterized protein</fullName>
    </submittedName>
</protein>
<name>A0A2S4PZF3_9PEZI</name>
<evidence type="ECO:0000313" key="1">
    <source>
        <dbReference type="EMBL" id="POS87424.1"/>
    </source>
</evidence>
<dbReference type="EMBL" id="PEDP01000130">
    <property type="protein sequence ID" value="POS87424.1"/>
    <property type="molecule type" value="Genomic_DNA"/>
</dbReference>
<comment type="caution">
    <text evidence="1">The sequence shown here is derived from an EMBL/GenBank/DDBJ whole genome shotgun (WGS) entry which is preliminary data.</text>
</comment>
<proteinExistence type="predicted"/>
<dbReference type="OrthoDB" id="10588970at2759"/>
<sequence length="126" mass="13652">MANKVTVAIPRTSKFADISDEYSQQGTTTAVTTNKSEKLSYSGSQWPEEGSSNFESTAPYVAALESFLKVRFKSKADEYIDTYLVALQNLNNAADAFKSANDNENVHSVNTGLAAAIFILGTKNVD</sequence>
<accession>A0A2S4PZF3</accession>
<evidence type="ECO:0000313" key="2">
    <source>
        <dbReference type="Proteomes" id="UP000237438"/>
    </source>
</evidence>
<keyword evidence="2" id="KW-1185">Reference proteome</keyword>
<reference evidence="1 2" key="1">
    <citation type="submission" date="2017-10" db="EMBL/GenBank/DDBJ databases">
        <title>Development of genomic resources for the powdery mildew, Erysiphe pulchra.</title>
        <authorList>
            <person name="Wadl P.A."/>
            <person name="Mack B.M."/>
            <person name="Moore G."/>
            <person name="Beltz S.B."/>
        </authorList>
    </citation>
    <scope>NUCLEOTIDE SEQUENCE [LARGE SCALE GENOMIC DNA]</scope>
    <source>
        <strain evidence="1">Cflorida</strain>
    </source>
</reference>